<keyword evidence="7" id="KW-0626">Porin</keyword>
<dbReference type="Proteomes" id="UP000664317">
    <property type="component" value="Unassembled WGS sequence"/>
</dbReference>
<evidence type="ECO:0000256" key="9">
    <source>
        <dbReference type="ARBA" id="ARBA00023237"/>
    </source>
</evidence>
<keyword evidence="3" id="KW-0813">Transport</keyword>
<keyword evidence="5" id="KW-0812">Transmembrane</keyword>
<dbReference type="Pfam" id="PF02264">
    <property type="entry name" value="LamB"/>
    <property type="match status" value="1"/>
</dbReference>
<evidence type="ECO:0000256" key="8">
    <source>
        <dbReference type="ARBA" id="ARBA00023136"/>
    </source>
</evidence>
<evidence type="ECO:0000256" key="1">
    <source>
        <dbReference type="ARBA" id="ARBA00004571"/>
    </source>
</evidence>
<evidence type="ECO:0000256" key="10">
    <source>
        <dbReference type="SAM" id="SignalP"/>
    </source>
</evidence>
<keyword evidence="8" id="KW-0472">Membrane</keyword>
<dbReference type="PANTHER" id="PTHR38762:SF1">
    <property type="entry name" value="CRYPTIC OUTER MEMBRANE PORIN BGLH-RELATED"/>
    <property type="match status" value="1"/>
</dbReference>
<protein>
    <submittedName>
        <fullName evidence="11">Carbohydrate porin</fullName>
    </submittedName>
</protein>
<dbReference type="InterPro" id="IPR036998">
    <property type="entry name" value="Porin_LamB_sf"/>
</dbReference>
<reference evidence="11 12" key="1">
    <citation type="submission" date="2021-03" db="EMBL/GenBank/DDBJ databases">
        <title>novel species isolated from a fishpond in China.</title>
        <authorList>
            <person name="Lu H."/>
            <person name="Cai Z."/>
        </authorList>
    </citation>
    <scope>NUCLEOTIDE SEQUENCE [LARGE SCALE GENOMIC DNA]</scope>
    <source>
        <strain evidence="11 12">H41</strain>
    </source>
</reference>
<dbReference type="EMBL" id="JAFKCT010000004">
    <property type="protein sequence ID" value="MBN7811469.1"/>
    <property type="molecule type" value="Genomic_DNA"/>
</dbReference>
<evidence type="ECO:0000256" key="4">
    <source>
        <dbReference type="ARBA" id="ARBA00022452"/>
    </source>
</evidence>
<feature type="signal peptide" evidence="10">
    <location>
        <begin position="1"/>
        <end position="24"/>
    </location>
</feature>
<evidence type="ECO:0000256" key="3">
    <source>
        <dbReference type="ARBA" id="ARBA00022448"/>
    </source>
</evidence>
<dbReference type="RefSeq" id="WP_206578252.1">
    <property type="nucleotide sequence ID" value="NZ_JAFKCT010000004.1"/>
</dbReference>
<comment type="subcellular location">
    <subcellularLocation>
        <location evidence="1">Cell outer membrane</location>
        <topology evidence="1">Multi-pass membrane protein</topology>
    </subcellularLocation>
</comment>
<name>A0ABS3C4E5_9BACT</name>
<keyword evidence="6" id="KW-0406">Ion transport</keyword>
<evidence type="ECO:0000313" key="12">
    <source>
        <dbReference type="Proteomes" id="UP000664317"/>
    </source>
</evidence>
<organism evidence="11 12">
    <name type="scientific">Algoriphagus oliviformis</name>
    <dbReference type="NCBI Taxonomy" id="2811231"/>
    <lineage>
        <taxon>Bacteria</taxon>
        <taxon>Pseudomonadati</taxon>
        <taxon>Bacteroidota</taxon>
        <taxon>Cytophagia</taxon>
        <taxon>Cytophagales</taxon>
        <taxon>Cyclobacteriaceae</taxon>
        <taxon>Algoriphagus</taxon>
    </lineage>
</organism>
<evidence type="ECO:0000256" key="6">
    <source>
        <dbReference type="ARBA" id="ARBA00023065"/>
    </source>
</evidence>
<accession>A0ABS3C4E5</accession>
<sequence>MMTRLLAFCLSFVTFQLLGTLCQAQIAYQRPTYKNFYIGSYGRIGADWSFVNEGSIGRRLNLNNMGSIGGRMEEQDYLELATGIDFSPLVKGDSMNVTVNTRFALWSNSLSLFGNSTTSSQGGLTFAIPELYVEATGVGKKDQVNLWIGSRLYRGADIHIADHFYFNDHSGQGFGVEVKSTRFAALFVASTDTSSTVPPYFYLNIKTGTLALALRQRTVLVVEQDLPLSQGSRLTLLGEYHRMGNPDATDTIPDLAYPGDRGYVLGARVNKSLPKFLAGSFNDFAIRYGRGIANGGDGGVSRTWLTFGAPDLASQSFRDAYSWSLVNHVLLNLSERFSLNGYLIYNQSKGAADSDDRAETFFEKEVFNRKEDFTIGSRGTWYISDNFHLLSELHYSQRRDGEQPLYAMGKFSIAPTLSTSGERSVWARPHLRFVFSLARYNENASESLYSPYLQFVGPERWGYYMGVKAEWWIF</sequence>
<comment type="similarity">
    <text evidence="2">Belongs to the porin LamB (TC 1.B.3) family.</text>
</comment>
<evidence type="ECO:0000256" key="7">
    <source>
        <dbReference type="ARBA" id="ARBA00023114"/>
    </source>
</evidence>
<keyword evidence="4" id="KW-1134">Transmembrane beta strand</keyword>
<dbReference type="Gene3D" id="2.40.170.10">
    <property type="entry name" value="Porin, LamB type"/>
    <property type="match status" value="1"/>
</dbReference>
<keyword evidence="12" id="KW-1185">Reference proteome</keyword>
<keyword evidence="10" id="KW-0732">Signal</keyword>
<comment type="caution">
    <text evidence="11">The sequence shown here is derived from an EMBL/GenBank/DDBJ whole genome shotgun (WGS) entry which is preliminary data.</text>
</comment>
<dbReference type="InterPro" id="IPR050286">
    <property type="entry name" value="G_neg_Bact_CarbUptk_Porin"/>
</dbReference>
<evidence type="ECO:0000256" key="2">
    <source>
        <dbReference type="ARBA" id="ARBA00007055"/>
    </source>
</evidence>
<dbReference type="InterPro" id="IPR003192">
    <property type="entry name" value="Porin_LamB"/>
</dbReference>
<proteinExistence type="inferred from homology"/>
<evidence type="ECO:0000313" key="11">
    <source>
        <dbReference type="EMBL" id="MBN7811469.1"/>
    </source>
</evidence>
<gene>
    <name evidence="11" type="ORF">J0A68_10915</name>
</gene>
<evidence type="ECO:0000256" key="5">
    <source>
        <dbReference type="ARBA" id="ARBA00022692"/>
    </source>
</evidence>
<feature type="chain" id="PRO_5046266996" evidence="10">
    <location>
        <begin position="25"/>
        <end position="474"/>
    </location>
</feature>
<keyword evidence="9" id="KW-0998">Cell outer membrane</keyword>
<dbReference type="PANTHER" id="PTHR38762">
    <property type="entry name" value="CRYPTIC OUTER MEMBRANE PORIN BGLH-RELATED"/>
    <property type="match status" value="1"/>
</dbReference>
<dbReference type="SUPFAM" id="SSF56935">
    <property type="entry name" value="Porins"/>
    <property type="match status" value="1"/>
</dbReference>